<protein>
    <submittedName>
        <fullName evidence="1">Inorganic pyrophosphatase</fullName>
    </submittedName>
</protein>
<proteinExistence type="predicted"/>
<evidence type="ECO:0000313" key="1">
    <source>
        <dbReference type="EMBL" id="RRD49724.1"/>
    </source>
</evidence>
<gene>
    <name evidence="1" type="ORF">EII35_07375</name>
</gene>
<dbReference type="GO" id="GO:0000287">
    <property type="term" value="F:magnesium ion binding"/>
    <property type="evidence" value="ECO:0007669"/>
    <property type="project" value="InterPro"/>
</dbReference>
<dbReference type="OrthoDB" id="9798247at2"/>
<dbReference type="Proteomes" id="UP000280935">
    <property type="component" value="Unassembled WGS sequence"/>
</dbReference>
<dbReference type="GO" id="GO:0006796">
    <property type="term" value="P:phosphate-containing compound metabolic process"/>
    <property type="evidence" value="ECO:0007669"/>
    <property type="project" value="InterPro"/>
</dbReference>
<organism evidence="1 2">
    <name type="scientific">Arachnia propionica</name>
    <dbReference type="NCBI Taxonomy" id="1750"/>
    <lineage>
        <taxon>Bacteria</taxon>
        <taxon>Bacillati</taxon>
        <taxon>Actinomycetota</taxon>
        <taxon>Actinomycetes</taxon>
        <taxon>Propionibacteriales</taxon>
        <taxon>Propionibacteriaceae</taxon>
        <taxon>Arachnia</taxon>
    </lineage>
</organism>
<evidence type="ECO:0000313" key="2">
    <source>
        <dbReference type="Proteomes" id="UP000280935"/>
    </source>
</evidence>
<dbReference type="GO" id="GO:0005737">
    <property type="term" value="C:cytoplasm"/>
    <property type="evidence" value="ECO:0007669"/>
    <property type="project" value="InterPro"/>
</dbReference>
<sequence length="113" mass="12430">MSLWEQLDLLVQEHPVVVDRPRGTRHPRFPDLVYPLDYGFIDGTVGGDGEGIDVWVADPAARHVPALFVTFDPLKRNSEIKVVLGGGEAELGSVVDFLTPLALSHLLVRRPGH</sequence>
<dbReference type="SUPFAM" id="SSF50324">
    <property type="entry name" value="Inorganic pyrophosphatase"/>
    <property type="match status" value="1"/>
</dbReference>
<dbReference type="InterPro" id="IPR036649">
    <property type="entry name" value="Pyrophosphatase_sf"/>
</dbReference>
<dbReference type="AlphaFoldDB" id="A0A3P1WT39"/>
<accession>A0A3P1WT39</accession>
<dbReference type="Gene3D" id="3.90.80.10">
    <property type="entry name" value="Inorganic pyrophosphatase"/>
    <property type="match status" value="1"/>
</dbReference>
<dbReference type="GO" id="GO:0004427">
    <property type="term" value="F:inorganic diphosphate phosphatase activity"/>
    <property type="evidence" value="ECO:0007669"/>
    <property type="project" value="InterPro"/>
</dbReference>
<dbReference type="EMBL" id="RQYT01000013">
    <property type="protein sequence ID" value="RRD49724.1"/>
    <property type="molecule type" value="Genomic_DNA"/>
</dbReference>
<reference evidence="1 2" key="1">
    <citation type="submission" date="2018-11" db="EMBL/GenBank/DDBJ databases">
        <title>Genomes From Bacteria Associated with the Canine Oral Cavity: a Test Case for Automated Genome-Based Taxonomic Assignment.</title>
        <authorList>
            <person name="Coil D.A."/>
            <person name="Jospin G."/>
            <person name="Darling A.E."/>
            <person name="Wallis C."/>
            <person name="Davis I.J."/>
            <person name="Harris S."/>
            <person name="Eisen J.A."/>
            <person name="Holcombe L.J."/>
            <person name="O'Flynn C."/>
        </authorList>
    </citation>
    <scope>NUCLEOTIDE SEQUENCE [LARGE SCALE GENOMIC DNA]</scope>
    <source>
        <strain evidence="1 2">OH2822_COT-296</strain>
    </source>
</reference>
<comment type="caution">
    <text evidence="1">The sequence shown here is derived from an EMBL/GenBank/DDBJ whole genome shotgun (WGS) entry which is preliminary data.</text>
</comment>
<name>A0A3P1WT39_9ACTN</name>